<keyword evidence="2" id="KW-0812">Transmembrane</keyword>
<proteinExistence type="predicted"/>
<gene>
    <name evidence="4" type="ORF">R0137_12575</name>
</gene>
<feature type="region of interest" description="Disordered" evidence="1">
    <location>
        <begin position="99"/>
        <end position="122"/>
    </location>
</feature>
<feature type="compositionally biased region" description="Basic and acidic residues" evidence="1">
    <location>
        <begin position="99"/>
        <end position="114"/>
    </location>
</feature>
<dbReference type="Pfam" id="PF04024">
    <property type="entry name" value="PspC"/>
    <property type="match status" value="1"/>
</dbReference>
<dbReference type="InterPro" id="IPR007168">
    <property type="entry name" value="Phageshock_PspC_N"/>
</dbReference>
<evidence type="ECO:0000313" key="5">
    <source>
        <dbReference type="Proteomes" id="UP001626549"/>
    </source>
</evidence>
<dbReference type="EMBL" id="CP136865">
    <property type="protein sequence ID" value="WOJ96072.1"/>
    <property type="molecule type" value="Genomic_DNA"/>
</dbReference>
<keyword evidence="2" id="KW-1133">Transmembrane helix</keyword>
<dbReference type="RefSeq" id="WP_407326762.1">
    <property type="nucleotide sequence ID" value="NZ_CP136865.1"/>
</dbReference>
<dbReference type="Proteomes" id="UP001626549">
    <property type="component" value="Chromosome"/>
</dbReference>
<protein>
    <submittedName>
        <fullName evidence="4">PspC domain-containing protein</fullName>
    </submittedName>
</protein>
<feature type="region of interest" description="Disordered" evidence="1">
    <location>
        <begin position="1"/>
        <end position="22"/>
    </location>
</feature>
<sequence>MNDYSDDRGRRRRRHGRRRRRGGAQFRYYQERKRHGWGMGLYRNRRDGKICGVAAGVADYWDVADWVVRLIFIGAFLFTGTLAIWAYVAACLLLSPRPDDRSGRRRKHEAEEASRAAPASANEEAFGPEMEYDERYHDYRPRRMFRYSDSASIRLTRARERLDSALRRVEDMETYVTSRRYKLNSELSRL</sequence>
<organism evidence="4 5">
    <name type="scientific">Congregibacter brevis</name>
    <dbReference type="NCBI Taxonomy" id="3081201"/>
    <lineage>
        <taxon>Bacteria</taxon>
        <taxon>Pseudomonadati</taxon>
        <taxon>Pseudomonadota</taxon>
        <taxon>Gammaproteobacteria</taxon>
        <taxon>Cellvibrionales</taxon>
        <taxon>Halieaceae</taxon>
        <taxon>Congregibacter</taxon>
    </lineage>
</organism>
<reference evidence="4 5" key="1">
    <citation type="submission" date="2023-10" db="EMBL/GenBank/DDBJ databases">
        <title>Two novel species belonging to the OM43/NOR5 clade.</title>
        <authorList>
            <person name="Park M."/>
        </authorList>
    </citation>
    <scope>NUCLEOTIDE SEQUENCE [LARGE SCALE GENOMIC DNA]</scope>
    <source>
        <strain evidence="4 5">IMCC45268</strain>
    </source>
</reference>
<evidence type="ECO:0000256" key="1">
    <source>
        <dbReference type="SAM" id="MobiDB-lite"/>
    </source>
</evidence>
<accession>A0ABZ0I970</accession>
<keyword evidence="5" id="KW-1185">Reference proteome</keyword>
<name>A0ABZ0I970_9GAMM</name>
<evidence type="ECO:0000256" key="2">
    <source>
        <dbReference type="SAM" id="Phobius"/>
    </source>
</evidence>
<keyword evidence="2" id="KW-0472">Membrane</keyword>
<feature type="transmembrane region" description="Helical" evidence="2">
    <location>
        <begin position="70"/>
        <end position="95"/>
    </location>
</feature>
<evidence type="ECO:0000259" key="3">
    <source>
        <dbReference type="Pfam" id="PF04024"/>
    </source>
</evidence>
<evidence type="ECO:0000313" key="4">
    <source>
        <dbReference type="EMBL" id="WOJ96072.1"/>
    </source>
</evidence>
<feature type="compositionally biased region" description="Basic residues" evidence="1">
    <location>
        <begin position="10"/>
        <end position="22"/>
    </location>
</feature>
<feature type="domain" description="Phage shock protein PspC N-terminal" evidence="3">
    <location>
        <begin position="40"/>
        <end position="95"/>
    </location>
</feature>